<evidence type="ECO:0000313" key="2">
    <source>
        <dbReference type="EMBL" id="PON65299.1"/>
    </source>
</evidence>
<protein>
    <submittedName>
        <fullName evidence="2">Uncharacterized protein</fullName>
    </submittedName>
</protein>
<dbReference type="AlphaFoldDB" id="A0A2P5CW94"/>
<feature type="non-terminal residue" evidence="2">
    <location>
        <position position="1"/>
    </location>
</feature>
<keyword evidence="3" id="KW-1185">Reference proteome</keyword>
<sequence>PEHKQKGRGTKSASQKTKEGGPSPHYSKNIKKIQVLCGSARAAIYSFGSILPLTLDKLDHVLTKDGEVKVRMLAEDVKNDGRRGMSLALSSSSLTSVALNSSTAL</sequence>
<reference evidence="3" key="1">
    <citation type="submission" date="2016-06" db="EMBL/GenBank/DDBJ databases">
        <title>Parallel loss of symbiosis genes in relatives of nitrogen-fixing non-legume Parasponia.</title>
        <authorList>
            <person name="Van Velzen R."/>
            <person name="Holmer R."/>
            <person name="Bu F."/>
            <person name="Rutten L."/>
            <person name="Van Zeijl A."/>
            <person name="Liu W."/>
            <person name="Santuari L."/>
            <person name="Cao Q."/>
            <person name="Sharma T."/>
            <person name="Shen D."/>
            <person name="Roswanjaya Y."/>
            <person name="Wardhani T."/>
            <person name="Kalhor M.S."/>
            <person name="Jansen J."/>
            <person name="Van den Hoogen J."/>
            <person name="Gungor B."/>
            <person name="Hartog M."/>
            <person name="Hontelez J."/>
            <person name="Verver J."/>
            <person name="Yang W.-C."/>
            <person name="Schijlen E."/>
            <person name="Repin R."/>
            <person name="Schilthuizen M."/>
            <person name="Schranz E."/>
            <person name="Heidstra R."/>
            <person name="Miyata K."/>
            <person name="Fedorova E."/>
            <person name="Kohlen W."/>
            <person name="Bisseling T."/>
            <person name="Smit S."/>
            <person name="Geurts R."/>
        </authorList>
    </citation>
    <scope>NUCLEOTIDE SEQUENCE [LARGE SCALE GENOMIC DNA]</scope>
    <source>
        <strain evidence="3">cv. WU1-14</strain>
    </source>
</reference>
<gene>
    <name evidence="2" type="ORF">PanWU01x14_118160</name>
</gene>
<comment type="caution">
    <text evidence="2">The sequence shown here is derived from an EMBL/GenBank/DDBJ whole genome shotgun (WGS) entry which is preliminary data.</text>
</comment>
<name>A0A2P5CW94_PARAD</name>
<dbReference type="EMBL" id="JXTB01000089">
    <property type="protein sequence ID" value="PON65299.1"/>
    <property type="molecule type" value="Genomic_DNA"/>
</dbReference>
<feature type="region of interest" description="Disordered" evidence="1">
    <location>
        <begin position="1"/>
        <end position="27"/>
    </location>
</feature>
<dbReference type="Proteomes" id="UP000237105">
    <property type="component" value="Unassembled WGS sequence"/>
</dbReference>
<proteinExistence type="predicted"/>
<accession>A0A2P5CW94</accession>
<evidence type="ECO:0000256" key="1">
    <source>
        <dbReference type="SAM" id="MobiDB-lite"/>
    </source>
</evidence>
<organism evidence="2 3">
    <name type="scientific">Parasponia andersonii</name>
    <name type="common">Sponia andersonii</name>
    <dbReference type="NCBI Taxonomy" id="3476"/>
    <lineage>
        <taxon>Eukaryota</taxon>
        <taxon>Viridiplantae</taxon>
        <taxon>Streptophyta</taxon>
        <taxon>Embryophyta</taxon>
        <taxon>Tracheophyta</taxon>
        <taxon>Spermatophyta</taxon>
        <taxon>Magnoliopsida</taxon>
        <taxon>eudicotyledons</taxon>
        <taxon>Gunneridae</taxon>
        <taxon>Pentapetalae</taxon>
        <taxon>rosids</taxon>
        <taxon>fabids</taxon>
        <taxon>Rosales</taxon>
        <taxon>Cannabaceae</taxon>
        <taxon>Parasponia</taxon>
    </lineage>
</organism>
<evidence type="ECO:0000313" key="3">
    <source>
        <dbReference type="Proteomes" id="UP000237105"/>
    </source>
</evidence>